<dbReference type="SUPFAM" id="SSF53850">
    <property type="entry name" value="Periplasmic binding protein-like II"/>
    <property type="match status" value="1"/>
</dbReference>
<dbReference type="RefSeq" id="WP_129835399.1">
    <property type="nucleotide sequence ID" value="NZ_CP035704.1"/>
</dbReference>
<dbReference type="OrthoDB" id="9785015at2"/>
<sequence length="258" mass="27175">MSARYSHVLSRCSLLLPLALLPLASAFAAEELTVSAAASLSNAFGDIAKMFEAKHPGDKVILNFAASDVLLKQIEQGAPADVFASADEITMDRAGSAQRIDGSTRTDFAGNTLVLIVPNGTTQTPPNLSALQAESFKHIAIGNPASVPAGRYAQAALTEQNLWQPLQVKLVLAQNVRQALDYVARNEADAGFVYATDAATQAEKVHVALTVPTKTAISYPVAMVSASAHAALAREFIAALKSAEAQAILKRYGFSLPN</sequence>
<dbReference type="PIRSF" id="PIRSF004846">
    <property type="entry name" value="ModA"/>
    <property type="match status" value="1"/>
</dbReference>
<reference evidence="8 9" key="1">
    <citation type="submission" date="2019-01" db="EMBL/GenBank/DDBJ databases">
        <title>Pseudolysobacter antarctica gen. nov., sp. nov., isolated from Fildes Peninsula, Antarctica.</title>
        <authorList>
            <person name="Wei Z."/>
            <person name="Peng F."/>
        </authorList>
    </citation>
    <scope>NUCLEOTIDE SEQUENCE [LARGE SCALE GENOMIC DNA]</scope>
    <source>
        <strain evidence="8 9">AQ6-296</strain>
    </source>
</reference>
<dbReference type="KEGG" id="xbc:ELE36_17010"/>
<evidence type="ECO:0000256" key="3">
    <source>
        <dbReference type="ARBA" id="ARBA00022723"/>
    </source>
</evidence>
<evidence type="ECO:0000256" key="2">
    <source>
        <dbReference type="ARBA" id="ARBA00022505"/>
    </source>
</evidence>
<feature type="binding site" evidence="6">
    <location>
        <position position="176"/>
    </location>
    <ligand>
        <name>molybdate</name>
        <dbReference type="ChEBI" id="CHEBI:36264"/>
    </ligand>
</feature>
<keyword evidence="2 6" id="KW-0500">Molybdenum</keyword>
<comment type="subunit">
    <text evidence="5">The complex is composed of two ATP-binding proteins (ModC), two transmembrane proteins (ModB) and a solute-binding protein (ModA).</text>
</comment>
<accession>A0A411HN74</accession>
<dbReference type="InterPro" id="IPR050682">
    <property type="entry name" value="ModA/WtpA"/>
</dbReference>
<dbReference type="Proteomes" id="UP000291562">
    <property type="component" value="Chromosome"/>
</dbReference>
<keyword evidence="4 7" id="KW-0732">Signal</keyword>
<dbReference type="EMBL" id="CP035704">
    <property type="protein sequence ID" value="QBB71922.1"/>
    <property type="molecule type" value="Genomic_DNA"/>
</dbReference>
<gene>
    <name evidence="8" type="primary">modA</name>
    <name evidence="8" type="ORF">ELE36_17010</name>
</gene>
<feature type="binding site" evidence="6">
    <location>
        <position position="67"/>
    </location>
    <ligand>
        <name>molybdate</name>
        <dbReference type="ChEBI" id="CHEBI:36264"/>
    </ligand>
</feature>
<dbReference type="GO" id="GO:0030973">
    <property type="term" value="F:molybdate ion binding"/>
    <property type="evidence" value="ECO:0007669"/>
    <property type="project" value="TreeGrafter"/>
</dbReference>
<dbReference type="GO" id="GO:0015689">
    <property type="term" value="P:molybdate ion transport"/>
    <property type="evidence" value="ECO:0007669"/>
    <property type="project" value="InterPro"/>
</dbReference>
<dbReference type="NCBIfam" id="TIGR01256">
    <property type="entry name" value="modA"/>
    <property type="match status" value="1"/>
</dbReference>
<keyword evidence="3 6" id="KW-0479">Metal-binding</keyword>
<comment type="similarity">
    <text evidence="1">Belongs to the bacterial solute-binding protein ModA family.</text>
</comment>
<keyword evidence="9" id="KW-1185">Reference proteome</keyword>
<evidence type="ECO:0000256" key="1">
    <source>
        <dbReference type="ARBA" id="ARBA00009175"/>
    </source>
</evidence>
<dbReference type="FunFam" id="3.40.190.10:FF:000035">
    <property type="entry name" value="Molybdate ABC transporter substrate-binding protein"/>
    <property type="match status" value="1"/>
</dbReference>
<evidence type="ECO:0000256" key="4">
    <source>
        <dbReference type="ARBA" id="ARBA00022729"/>
    </source>
</evidence>
<evidence type="ECO:0000256" key="5">
    <source>
        <dbReference type="ARBA" id="ARBA00062515"/>
    </source>
</evidence>
<feature type="chain" id="PRO_5019217966" evidence="7">
    <location>
        <begin position="29"/>
        <end position="258"/>
    </location>
</feature>
<dbReference type="InterPro" id="IPR005950">
    <property type="entry name" value="ModA"/>
</dbReference>
<proteinExistence type="inferred from homology"/>
<dbReference type="GO" id="GO:0046872">
    <property type="term" value="F:metal ion binding"/>
    <property type="evidence" value="ECO:0007669"/>
    <property type="project" value="UniProtKB-KW"/>
</dbReference>
<name>A0A411HN74_9GAMM</name>
<evidence type="ECO:0000313" key="8">
    <source>
        <dbReference type="EMBL" id="QBB71922.1"/>
    </source>
</evidence>
<dbReference type="Pfam" id="PF13531">
    <property type="entry name" value="SBP_bac_11"/>
    <property type="match status" value="1"/>
</dbReference>
<feature type="binding site" evidence="6">
    <location>
        <position position="39"/>
    </location>
    <ligand>
        <name>molybdate</name>
        <dbReference type="ChEBI" id="CHEBI:36264"/>
    </ligand>
</feature>
<feature type="signal peptide" evidence="7">
    <location>
        <begin position="1"/>
        <end position="28"/>
    </location>
</feature>
<evidence type="ECO:0000313" key="9">
    <source>
        <dbReference type="Proteomes" id="UP000291562"/>
    </source>
</evidence>
<organism evidence="8 9">
    <name type="scientific">Pseudolysobacter antarcticus</name>
    <dbReference type="NCBI Taxonomy" id="2511995"/>
    <lineage>
        <taxon>Bacteria</taxon>
        <taxon>Pseudomonadati</taxon>
        <taxon>Pseudomonadota</taxon>
        <taxon>Gammaproteobacteria</taxon>
        <taxon>Lysobacterales</taxon>
        <taxon>Rhodanobacteraceae</taxon>
        <taxon>Pseudolysobacter</taxon>
    </lineage>
</organism>
<dbReference type="PANTHER" id="PTHR30632">
    <property type="entry name" value="MOLYBDATE-BINDING PERIPLASMIC PROTEIN"/>
    <property type="match status" value="1"/>
</dbReference>
<protein>
    <submittedName>
        <fullName evidence="8">Molybdate ABC transporter substrate-binding protein</fullName>
    </submittedName>
</protein>
<feature type="binding site" evidence="6">
    <location>
        <position position="149"/>
    </location>
    <ligand>
        <name>molybdate</name>
        <dbReference type="ChEBI" id="CHEBI:36264"/>
    </ligand>
</feature>
<dbReference type="PANTHER" id="PTHR30632:SF0">
    <property type="entry name" value="SULFATE-BINDING PROTEIN"/>
    <property type="match status" value="1"/>
</dbReference>
<evidence type="ECO:0000256" key="7">
    <source>
        <dbReference type="SAM" id="SignalP"/>
    </source>
</evidence>
<evidence type="ECO:0000256" key="6">
    <source>
        <dbReference type="PIRSR" id="PIRSR004846-1"/>
    </source>
</evidence>
<dbReference type="Gene3D" id="3.40.190.10">
    <property type="entry name" value="Periplasmic binding protein-like II"/>
    <property type="match status" value="2"/>
</dbReference>
<dbReference type="AlphaFoldDB" id="A0A411HN74"/>
<feature type="binding site" evidence="6">
    <location>
        <position position="194"/>
    </location>
    <ligand>
        <name>molybdate</name>
        <dbReference type="ChEBI" id="CHEBI:36264"/>
    </ligand>
</feature>
<dbReference type="GO" id="GO:1901359">
    <property type="term" value="F:tungstate binding"/>
    <property type="evidence" value="ECO:0007669"/>
    <property type="project" value="UniProtKB-ARBA"/>
</dbReference>